<keyword evidence="4" id="KW-1185">Reference proteome</keyword>
<sequence length="319" mass="35915">DPRGAPPRGASGAAPGALRAPGRGVQRKSKKSARSADSFCLWRFPFFRKRSNIFRCDYFVTARSCHSGPAAPPVRLHQALAPRAALQPATPSMHQNFLQEELLGVLRWARDLHLTGGAVNRLRHISEVNASLLEQVREVLDRPRRRQELDRLLRRASRQNLCLTEPAAQELAKLAADAKRWLARGMKAKRNWEKEFWALRVPPPGVGLAPSQLLAVCSYTWLPVTLAARCFDSLHVTLAVLVSSLPPAFSTRRPAAEVLREALAHRFRLIRLCAPRSDWTRRWRARLRPLTKKYPPPAPLAVLLLSVFSFLVCNLGFCW</sequence>
<keyword evidence="2" id="KW-0472">Membrane</keyword>
<feature type="transmembrane region" description="Helical" evidence="2">
    <location>
        <begin position="298"/>
        <end position="317"/>
    </location>
</feature>
<reference evidence="3" key="1">
    <citation type="submission" date="2023-10" db="EMBL/GenBank/DDBJ databases">
        <authorList>
            <person name="Chen Y."/>
            <person name="Shah S."/>
            <person name="Dougan E. K."/>
            <person name="Thang M."/>
            <person name="Chan C."/>
        </authorList>
    </citation>
    <scope>NUCLEOTIDE SEQUENCE [LARGE SCALE GENOMIC DNA]</scope>
</reference>
<keyword evidence="2" id="KW-0812">Transmembrane</keyword>
<gene>
    <name evidence="3" type="ORF">PCOR1329_LOCUS50793</name>
</gene>
<protein>
    <submittedName>
        <fullName evidence="3">Uncharacterized protein</fullName>
    </submittedName>
</protein>
<evidence type="ECO:0000313" key="3">
    <source>
        <dbReference type="EMBL" id="CAK0862355.1"/>
    </source>
</evidence>
<evidence type="ECO:0000256" key="2">
    <source>
        <dbReference type="SAM" id="Phobius"/>
    </source>
</evidence>
<feature type="region of interest" description="Disordered" evidence="1">
    <location>
        <begin position="1"/>
        <end position="30"/>
    </location>
</feature>
<name>A0ABN9URC6_9DINO</name>
<organism evidence="3 4">
    <name type="scientific">Prorocentrum cordatum</name>
    <dbReference type="NCBI Taxonomy" id="2364126"/>
    <lineage>
        <taxon>Eukaryota</taxon>
        <taxon>Sar</taxon>
        <taxon>Alveolata</taxon>
        <taxon>Dinophyceae</taxon>
        <taxon>Prorocentrales</taxon>
        <taxon>Prorocentraceae</taxon>
        <taxon>Prorocentrum</taxon>
    </lineage>
</organism>
<evidence type="ECO:0000313" key="4">
    <source>
        <dbReference type="Proteomes" id="UP001189429"/>
    </source>
</evidence>
<proteinExistence type="predicted"/>
<feature type="compositionally biased region" description="Low complexity" evidence="1">
    <location>
        <begin position="1"/>
        <end position="24"/>
    </location>
</feature>
<feature type="non-terminal residue" evidence="3">
    <location>
        <position position="1"/>
    </location>
</feature>
<dbReference type="EMBL" id="CAUYUJ010016152">
    <property type="protein sequence ID" value="CAK0862355.1"/>
    <property type="molecule type" value="Genomic_DNA"/>
</dbReference>
<dbReference type="Proteomes" id="UP001189429">
    <property type="component" value="Unassembled WGS sequence"/>
</dbReference>
<evidence type="ECO:0000256" key="1">
    <source>
        <dbReference type="SAM" id="MobiDB-lite"/>
    </source>
</evidence>
<accession>A0ABN9URC6</accession>
<comment type="caution">
    <text evidence="3">The sequence shown here is derived from an EMBL/GenBank/DDBJ whole genome shotgun (WGS) entry which is preliminary data.</text>
</comment>
<keyword evidence="2" id="KW-1133">Transmembrane helix</keyword>